<evidence type="ECO:0000313" key="6">
    <source>
        <dbReference type="EMBL" id="GEP97891.1"/>
    </source>
</evidence>
<dbReference type="GO" id="GO:0005886">
    <property type="term" value="C:plasma membrane"/>
    <property type="evidence" value="ECO:0007669"/>
    <property type="project" value="InterPro"/>
</dbReference>
<protein>
    <submittedName>
        <fullName evidence="6">DUF490 domain-containing protein</fullName>
    </submittedName>
</protein>
<evidence type="ECO:0000256" key="3">
    <source>
        <dbReference type="ARBA" id="ARBA00022989"/>
    </source>
</evidence>
<dbReference type="PANTHER" id="PTHR36985:SF1">
    <property type="entry name" value="TRANSLOCATION AND ASSEMBLY MODULE SUBUNIT TAMB"/>
    <property type="match status" value="1"/>
</dbReference>
<keyword evidence="7" id="KW-1185">Reference proteome</keyword>
<evidence type="ECO:0000313" key="7">
    <source>
        <dbReference type="Proteomes" id="UP000321436"/>
    </source>
</evidence>
<dbReference type="Pfam" id="PF04357">
    <property type="entry name" value="TamB"/>
    <property type="match status" value="1"/>
</dbReference>
<accession>A0A512RQC0</accession>
<dbReference type="InterPro" id="IPR007452">
    <property type="entry name" value="TamB_C"/>
</dbReference>
<proteinExistence type="predicted"/>
<dbReference type="PANTHER" id="PTHR36985">
    <property type="entry name" value="TRANSLOCATION AND ASSEMBLY MODULE SUBUNIT TAMB"/>
    <property type="match status" value="1"/>
</dbReference>
<sequence>MTIALLSLLGLLLLVTILINIPAVQNVLVRQVTKRLSKQLQTRVEIKYVNFRLFNSMRLEGTYIEDQHKDTLLYAGALQMRITDWFFIQDKPVLKFVGLEDAEVNLIRPVGDSVWNYQFLINEFGAAPSTKPPKKQTGISLDLKRVDLKRVHFNIRDGWVGEDMAVSADRIFLDAERLDLRAHDVLINELSLNKPVFIVSSYKASRPKRPPPALPATVAAPVPDTLSPVPLRWNAANWKLIVKSIVIKDGLFGVDNLQDTVPSTKGVFDPSHIRFGNIDLSLTNSRIVQDSIYADLQLTTKERSGFEVKHLKSSFKMSPVEMEFNDLDLETNNSHIRDYYTMQYEDLSDLNDYVNNVTMRARFRNTQLSSDDIAFFAPPLSTWDTEITVNGRVDGPVSNLSADSLQLRGGNHTRFAGNVDMRGLPYINETFIEFSAKELITSGQDLRQFFPMLKDVTQVRTDLISNLRFQGSFVGFVNDFVAYGKFQTNLGNLDSDINFKTSKDVPVYSGRLNTDGFDLGKLLDNNIVSTLTMSARLKGEGFNFQNLKASVDADIQKIGLQGYEYQNLKTAGEMNQKFFNGSLTVNDPNLDMDFAGTIDFNNRLPVFQFYSEIRNSDLKALHLTEDSITLQAKADLNFAGSNIDNFDGIARLYDVSLFKNKSRVEFDSLSVSTDIENNLKTLRIAGSEVQGYVQGSYSFMELPNAFRLFLNKYYPSYFSSPPMANAGQDFTFSFEFGEVDKVLRAFTDDIKGLNGTQIAGALNTLSGQVNLNAAIPYAAYTNFGVRNLLLKANGDFRKIDVSTSIGNVLFRDSVVFTNPLIVASSGRDTSFVKIDLKATDSADLDGFYARVVTVKEGIKVNFLNSNFTVNGRQWSMTPGNEIYWSTHFLTVSNLRISRNMQSITISTNEFNPDESRFMIALKDINLADVIPTGITAMRIEGLANGNINVHDPFENLGVDADISASQLRIDNDSLGLVQLKGNYDHRTGQAGFDVASDNSFGKFAAKGNVGVSDSNQVVDASLEMDNASIALLEKYLSDYVTNLSGKATGKLTVTGTTAKPSFRGSVQVRDIGMKVNYLGTYYKIPLLHVHNMDDNLIEMHPFTLIDKYNNEAKVNGFISHQNFYDMNFEFDVNSRKFLFLNTGAQDNNLYYGDVLASGRIYFTGPLNDLQLRVLARPLRGTHFYLPISDSKDVGKHEFINFRSYGKVVDQPKKKDDVKLNVKLEIAANPDAQIDVILNATTNDMISANGTGNLTMDVNLDGDFTMYGNYVINQGTYNFSLSRFANWKFDIDQNSTITWNGDPADAKLNITAKYTLPKVSLYNLSAAAYNGSSSGSGSGYDELNRSERVDINLNLRGALMQPIISYEITLPEVGSLSYESSIAARLKEINQDQNQALYQIYFLLAAGQFQPPDGGGGANVAVTGKNSVGQALSAQASAILNNLSNTFLKNAGIGFNVNYTAYNFNTDVSNSFDRNLVSAGVTKNFFNNRIRLYVGGDYDWGRVTATSSSQNIAGDFRLEYLLSQDGRVRINAFSKTDYDAYTLGNRTRSGLGLSYVRDYNVLKELFQDRRRRLLGDSLRRAAAMREKQDSLLKARGDSSLNTLP</sequence>
<feature type="domain" description="Translocation and assembly module TamB C-terminal" evidence="5">
    <location>
        <begin position="1107"/>
        <end position="1558"/>
    </location>
</feature>
<dbReference type="EMBL" id="BKAU01000005">
    <property type="protein sequence ID" value="GEP97891.1"/>
    <property type="molecule type" value="Genomic_DNA"/>
</dbReference>
<comment type="caution">
    <text evidence="6">The sequence shown here is derived from an EMBL/GenBank/DDBJ whole genome shotgun (WGS) entry which is preliminary data.</text>
</comment>
<gene>
    <name evidence="6" type="ORF">CCY01nite_41510</name>
</gene>
<reference evidence="6 7" key="1">
    <citation type="submission" date="2019-07" db="EMBL/GenBank/DDBJ databases">
        <title>Whole genome shotgun sequence of Chitinophaga cymbidii NBRC 109752.</title>
        <authorList>
            <person name="Hosoyama A."/>
            <person name="Uohara A."/>
            <person name="Ohji S."/>
            <person name="Ichikawa N."/>
        </authorList>
    </citation>
    <scope>NUCLEOTIDE SEQUENCE [LARGE SCALE GENOMIC DNA]</scope>
    <source>
        <strain evidence="6 7">NBRC 109752</strain>
    </source>
</reference>
<keyword evidence="4" id="KW-0472">Membrane</keyword>
<evidence type="ECO:0000256" key="4">
    <source>
        <dbReference type="ARBA" id="ARBA00023136"/>
    </source>
</evidence>
<keyword evidence="3" id="KW-1133">Transmembrane helix</keyword>
<evidence type="ECO:0000256" key="2">
    <source>
        <dbReference type="ARBA" id="ARBA00022692"/>
    </source>
</evidence>
<organism evidence="6 7">
    <name type="scientific">Chitinophaga cymbidii</name>
    <dbReference type="NCBI Taxonomy" id="1096750"/>
    <lineage>
        <taxon>Bacteria</taxon>
        <taxon>Pseudomonadati</taxon>
        <taxon>Bacteroidota</taxon>
        <taxon>Chitinophagia</taxon>
        <taxon>Chitinophagales</taxon>
        <taxon>Chitinophagaceae</taxon>
        <taxon>Chitinophaga</taxon>
    </lineage>
</organism>
<comment type="subcellular location">
    <subcellularLocation>
        <location evidence="1">Membrane</location>
        <topology evidence="1">Single-pass membrane protein</topology>
    </subcellularLocation>
</comment>
<dbReference type="GO" id="GO:0009306">
    <property type="term" value="P:protein secretion"/>
    <property type="evidence" value="ECO:0007669"/>
    <property type="project" value="InterPro"/>
</dbReference>
<evidence type="ECO:0000256" key="1">
    <source>
        <dbReference type="ARBA" id="ARBA00004167"/>
    </source>
</evidence>
<dbReference type="Proteomes" id="UP000321436">
    <property type="component" value="Unassembled WGS sequence"/>
</dbReference>
<name>A0A512RQC0_9BACT</name>
<evidence type="ECO:0000259" key="5">
    <source>
        <dbReference type="Pfam" id="PF04357"/>
    </source>
</evidence>
<keyword evidence="2" id="KW-0812">Transmembrane</keyword>